<dbReference type="SUPFAM" id="SSF50494">
    <property type="entry name" value="Trypsin-like serine proteases"/>
    <property type="match status" value="1"/>
</dbReference>
<evidence type="ECO:0000313" key="4">
    <source>
        <dbReference type="Proteomes" id="UP000023430"/>
    </source>
</evidence>
<keyword evidence="1" id="KW-0732">Signal</keyword>
<evidence type="ECO:0000259" key="2">
    <source>
        <dbReference type="PROSITE" id="PS50240"/>
    </source>
</evidence>
<feature type="domain" description="Peptidase S1" evidence="2">
    <location>
        <begin position="26"/>
        <end position="242"/>
    </location>
</feature>
<dbReference type="Proteomes" id="UP000023430">
    <property type="component" value="Unassembled WGS sequence"/>
</dbReference>
<dbReference type="eggNOG" id="COG3591">
    <property type="taxonomic scope" value="Bacteria"/>
</dbReference>
<dbReference type="GO" id="GO:0006508">
    <property type="term" value="P:proteolysis"/>
    <property type="evidence" value="ECO:0007669"/>
    <property type="project" value="InterPro"/>
</dbReference>
<name>X7F759_9RHOB</name>
<organism evidence="3 4">
    <name type="scientific">Roseivivax isoporae LMG 25204</name>
    <dbReference type="NCBI Taxonomy" id="1449351"/>
    <lineage>
        <taxon>Bacteria</taxon>
        <taxon>Pseudomonadati</taxon>
        <taxon>Pseudomonadota</taxon>
        <taxon>Alphaproteobacteria</taxon>
        <taxon>Rhodobacterales</taxon>
        <taxon>Roseobacteraceae</taxon>
        <taxon>Roseivivax</taxon>
    </lineage>
</organism>
<sequence>MAVAWPGAAPLQLPCGALARPRGRHTFGSMPRALPLLAALLLAAPVAGTARADDAVGRVNAGGFDTRSMCTGTLVAPGRVLTAAHCVLWPDGRERQVSDIVFVAGWDGAGHAGAARAASVALHPRALADGRIDVRHDLAVIDLVRPIEGPTLEVGSAGPAGPLALAGYTRSRPHRLSVTEDCAGTADGTLWRVGCTIEHGQSGGPVIYGTGAARRVVAVISARTEGGALVVPVDGWARARLAEPYTSSAD</sequence>
<dbReference type="PATRIC" id="fig|1449351.3.peg.2240"/>
<dbReference type="STRING" id="1449351.RISW2_04515"/>
<dbReference type="PANTHER" id="PTHR15462">
    <property type="entry name" value="SERINE PROTEASE"/>
    <property type="match status" value="1"/>
</dbReference>
<dbReference type="InterPro" id="IPR018114">
    <property type="entry name" value="TRYPSIN_HIS"/>
</dbReference>
<comment type="caution">
    <text evidence="3">The sequence shown here is derived from an EMBL/GenBank/DDBJ whole genome shotgun (WGS) entry which is preliminary data.</text>
</comment>
<dbReference type="PROSITE" id="PS00134">
    <property type="entry name" value="TRYPSIN_HIS"/>
    <property type="match status" value="1"/>
</dbReference>
<dbReference type="InterPro" id="IPR043504">
    <property type="entry name" value="Peptidase_S1_PA_chymotrypsin"/>
</dbReference>
<dbReference type="GO" id="GO:0004252">
    <property type="term" value="F:serine-type endopeptidase activity"/>
    <property type="evidence" value="ECO:0007669"/>
    <property type="project" value="InterPro"/>
</dbReference>
<keyword evidence="4" id="KW-1185">Reference proteome</keyword>
<accession>X7F759</accession>
<dbReference type="InterPro" id="IPR001254">
    <property type="entry name" value="Trypsin_dom"/>
</dbReference>
<evidence type="ECO:0000313" key="3">
    <source>
        <dbReference type="EMBL" id="ETX28767.1"/>
    </source>
</evidence>
<dbReference type="InterPro" id="IPR050966">
    <property type="entry name" value="Glutamyl_endopeptidase"/>
</dbReference>
<dbReference type="Gene3D" id="2.40.10.10">
    <property type="entry name" value="Trypsin-like serine proteases"/>
    <property type="match status" value="2"/>
</dbReference>
<evidence type="ECO:0000256" key="1">
    <source>
        <dbReference type="ARBA" id="ARBA00022729"/>
    </source>
</evidence>
<dbReference type="AlphaFoldDB" id="X7F759"/>
<dbReference type="InterPro" id="IPR009003">
    <property type="entry name" value="Peptidase_S1_PA"/>
</dbReference>
<protein>
    <submittedName>
        <fullName evidence="3">Trypsin</fullName>
    </submittedName>
</protein>
<proteinExistence type="predicted"/>
<gene>
    <name evidence="3" type="ORF">RISW2_04515</name>
</gene>
<dbReference type="EMBL" id="JAME01000015">
    <property type="protein sequence ID" value="ETX28767.1"/>
    <property type="molecule type" value="Genomic_DNA"/>
</dbReference>
<dbReference type="PROSITE" id="PS50240">
    <property type="entry name" value="TRYPSIN_DOM"/>
    <property type="match status" value="1"/>
</dbReference>
<dbReference type="Pfam" id="PF13365">
    <property type="entry name" value="Trypsin_2"/>
    <property type="match status" value="1"/>
</dbReference>
<dbReference type="PANTHER" id="PTHR15462:SF8">
    <property type="entry name" value="SERINE PROTEASE"/>
    <property type="match status" value="1"/>
</dbReference>
<reference evidence="3 4" key="1">
    <citation type="submission" date="2014-01" db="EMBL/GenBank/DDBJ databases">
        <title>Roseivivax isoporae LMG 25204 Genome Sequencing.</title>
        <authorList>
            <person name="Lai Q."/>
            <person name="Li G."/>
            <person name="Shao Z."/>
        </authorList>
    </citation>
    <scope>NUCLEOTIDE SEQUENCE [LARGE SCALE GENOMIC DNA]</scope>
    <source>
        <strain evidence="3 4">LMG 25204</strain>
    </source>
</reference>